<evidence type="ECO:0000313" key="2">
    <source>
        <dbReference type="Proteomes" id="UP000663791"/>
    </source>
</evidence>
<dbReference type="PANTHER" id="PTHR37574">
    <property type="entry name" value="LIPASE B"/>
    <property type="match status" value="1"/>
</dbReference>
<dbReference type="EMBL" id="JAERTX010000006">
    <property type="protein sequence ID" value="MBM9459827.1"/>
    <property type="molecule type" value="Genomic_DNA"/>
</dbReference>
<dbReference type="Gene3D" id="3.40.50.1820">
    <property type="entry name" value="alpha/beta hydrolase"/>
    <property type="match status" value="1"/>
</dbReference>
<dbReference type="AlphaFoldDB" id="A0A938Y0C7"/>
<sequence length="332" mass="35021">MERLSRRTATRPAARPAARPAGLLAGVLVTAVALLATLTLAAPRASAAPEPLPVPYGFVPGALLNGLPGANAAGTNDWSCKPSKAHPRPVVLVHGFAGNRATNWPTFGPLLKNEGYCVFALTYGVAADVVPVNLLGGVGDMRASAGELKVFVDKVLKATGAGKVDLVGHSEGSLMPNWYLKYLGGAKKVHHFIGLGSAFGGTNLPVLFERLLNGILAPEQVPVCQACLQFSPKSQFVRQLHEGGLMQKGVSYTSIVTRIDELVIPYTNGILPGARNYVLQDVCPQDLSDHLQIVSSRNVARIVLNTLDPKNARKLTCVPVLPVVGELVPGLI</sequence>
<dbReference type="Proteomes" id="UP000663791">
    <property type="component" value="Unassembled WGS sequence"/>
</dbReference>
<dbReference type="PANTHER" id="PTHR37574:SF1">
    <property type="entry name" value="LIPASE B"/>
    <property type="match status" value="1"/>
</dbReference>
<dbReference type="SUPFAM" id="SSF53474">
    <property type="entry name" value="alpha/beta-Hydrolases"/>
    <property type="match status" value="1"/>
</dbReference>
<evidence type="ECO:0000313" key="1">
    <source>
        <dbReference type="EMBL" id="MBM9459827.1"/>
    </source>
</evidence>
<name>A0A938Y0C7_9ACTN</name>
<gene>
    <name evidence="1" type="ORF">JK386_07910</name>
</gene>
<dbReference type="GO" id="GO:0016787">
    <property type="term" value="F:hydrolase activity"/>
    <property type="evidence" value="ECO:0007669"/>
    <property type="project" value="InterPro"/>
</dbReference>
<dbReference type="InterPro" id="IPR053228">
    <property type="entry name" value="Stereospecific_Lipase"/>
</dbReference>
<accession>A0A938Y0C7</accession>
<proteinExistence type="predicted"/>
<comment type="caution">
    <text evidence="1">The sequence shown here is derived from an EMBL/GenBank/DDBJ whole genome shotgun (WGS) entry which is preliminary data.</text>
</comment>
<dbReference type="InterPro" id="IPR002918">
    <property type="entry name" value="Lipase_EstA/Esterase_EstB"/>
</dbReference>
<protein>
    <submittedName>
        <fullName evidence="1">Lipase</fullName>
    </submittedName>
</protein>
<organism evidence="1 2">
    <name type="scientific">Nocardioides faecalis</name>
    <dbReference type="NCBI Taxonomy" id="2803858"/>
    <lineage>
        <taxon>Bacteria</taxon>
        <taxon>Bacillati</taxon>
        <taxon>Actinomycetota</taxon>
        <taxon>Actinomycetes</taxon>
        <taxon>Propionibacteriales</taxon>
        <taxon>Nocardioidaceae</taxon>
        <taxon>Nocardioides</taxon>
    </lineage>
</organism>
<dbReference type="Pfam" id="PF01674">
    <property type="entry name" value="Lipase_2"/>
    <property type="match status" value="1"/>
</dbReference>
<keyword evidence="2" id="KW-1185">Reference proteome</keyword>
<dbReference type="GO" id="GO:0016042">
    <property type="term" value="P:lipid catabolic process"/>
    <property type="evidence" value="ECO:0007669"/>
    <property type="project" value="InterPro"/>
</dbReference>
<dbReference type="InterPro" id="IPR029058">
    <property type="entry name" value="AB_hydrolase_fold"/>
</dbReference>
<reference evidence="1" key="1">
    <citation type="submission" date="2021-01" db="EMBL/GenBank/DDBJ databases">
        <title>Novel species in genus Nocardioides.</title>
        <authorList>
            <person name="Zhang G."/>
        </authorList>
    </citation>
    <scope>NUCLEOTIDE SEQUENCE</scope>
    <source>
        <strain evidence="1">Zg-536</strain>
    </source>
</reference>
<dbReference type="RefSeq" id="WP_205291145.1">
    <property type="nucleotide sequence ID" value="NZ_CP074406.1"/>
</dbReference>